<protein>
    <recommendedName>
        <fullName evidence="4">Major facilitator superfamily (MFS) profile domain-containing protein</fullName>
    </recommendedName>
</protein>
<organism evidence="2 3">
    <name type="scientific">Marisediminicola antarctica</name>
    <dbReference type="NCBI Taxonomy" id="674079"/>
    <lineage>
        <taxon>Bacteria</taxon>
        <taxon>Bacillati</taxon>
        <taxon>Actinomycetota</taxon>
        <taxon>Actinomycetes</taxon>
        <taxon>Micrococcales</taxon>
        <taxon>Microbacteriaceae</taxon>
        <taxon>Marisediminicola</taxon>
    </lineage>
</organism>
<sequence>MTSTTSMSRTRPLIGIAIAIAGISLMSWGFVAGIDAALDASGSGPGFFVAVFFAGAALVITTAVLAVIGLSRGEHRGLWIGSLVLSALPAVAILALVVRAQG</sequence>
<dbReference type="AlphaFoldDB" id="A0A7L5AF07"/>
<keyword evidence="1" id="KW-0472">Membrane</keyword>
<keyword evidence="1" id="KW-1133">Transmembrane helix</keyword>
<accession>A0A7L5AF07</accession>
<evidence type="ECO:0000313" key="2">
    <source>
        <dbReference type="EMBL" id="QHO68502.1"/>
    </source>
</evidence>
<evidence type="ECO:0008006" key="4">
    <source>
        <dbReference type="Google" id="ProtNLM"/>
    </source>
</evidence>
<name>A0A7L5AF07_9MICO</name>
<reference evidence="2 3" key="1">
    <citation type="submission" date="2016-09" db="EMBL/GenBank/DDBJ databases">
        <title>Complete genome sequence of microbes from the polar regions.</title>
        <authorList>
            <person name="Liao L."/>
            <person name="Chen B."/>
        </authorList>
    </citation>
    <scope>NUCLEOTIDE SEQUENCE [LARGE SCALE GENOMIC DNA]</scope>
    <source>
        <strain evidence="2 3">ZS314</strain>
    </source>
</reference>
<feature type="transmembrane region" description="Helical" evidence="1">
    <location>
        <begin position="12"/>
        <end position="34"/>
    </location>
</feature>
<gene>
    <name evidence="2" type="ORF">BHD05_01495</name>
</gene>
<dbReference type="KEGG" id="mant:BHD05_01495"/>
<feature type="transmembrane region" description="Helical" evidence="1">
    <location>
        <begin position="46"/>
        <end position="70"/>
    </location>
</feature>
<keyword evidence="3" id="KW-1185">Reference proteome</keyword>
<dbReference type="RefSeq" id="WP_161884861.1">
    <property type="nucleotide sequence ID" value="NZ_CP017146.1"/>
</dbReference>
<keyword evidence="1" id="KW-0812">Transmembrane</keyword>
<feature type="transmembrane region" description="Helical" evidence="1">
    <location>
        <begin position="77"/>
        <end position="98"/>
    </location>
</feature>
<evidence type="ECO:0000313" key="3">
    <source>
        <dbReference type="Proteomes" id="UP000464507"/>
    </source>
</evidence>
<evidence type="ECO:0000256" key="1">
    <source>
        <dbReference type="SAM" id="Phobius"/>
    </source>
</evidence>
<dbReference type="Proteomes" id="UP000464507">
    <property type="component" value="Chromosome"/>
</dbReference>
<proteinExistence type="predicted"/>
<dbReference type="EMBL" id="CP017146">
    <property type="protein sequence ID" value="QHO68502.1"/>
    <property type="molecule type" value="Genomic_DNA"/>
</dbReference>